<dbReference type="Proteomes" id="UP000551353">
    <property type="component" value="Unassembled WGS sequence"/>
</dbReference>
<dbReference type="InterPro" id="IPR009057">
    <property type="entry name" value="Homeodomain-like_sf"/>
</dbReference>
<sequence>MIESCLEPGVSVAGLALEHGVNANQLRNWVARRRRGQEQERSAHLRAAGLIPVVKAASIARASSVAARPTRGT</sequence>
<evidence type="ECO:0000313" key="2">
    <source>
        <dbReference type="Proteomes" id="UP000551353"/>
    </source>
</evidence>
<keyword evidence="2" id="KW-1185">Reference proteome</keyword>
<dbReference type="EMBL" id="JACIFX010000019">
    <property type="protein sequence ID" value="MBB4232840.1"/>
    <property type="molecule type" value="Genomic_DNA"/>
</dbReference>
<dbReference type="SUPFAM" id="SSF46689">
    <property type="entry name" value="Homeodomain-like"/>
    <property type="match status" value="1"/>
</dbReference>
<name>A0ABR6IYG9_9HYPH</name>
<reference evidence="1 2" key="1">
    <citation type="submission" date="2020-08" db="EMBL/GenBank/DDBJ databases">
        <title>Genomic Encyclopedia of Type Strains, Phase IV (KMG-V): Genome sequencing to study the core and pangenomes of soil and plant-associated prokaryotes.</title>
        <authorList>
            <person name="Whitman W."/>
        </authorList>
    </citation>
    <scope>NUCLEOTIDE SEQUENCE [LARGE SCALE GENOMIC DNA]</scope>
    <source>
        <strain evidence="1 2">SEMIA 4087</strain>
    </source>
</reference>
<dbReference type="RefSeq" id="WP_051154572.1">
    <property type="nucleotide sequence ID" value="NZ_JACIFX010000019.1"/>
</dbReference>
<evidence type="ECO:0000313" key="1">
    <source>
        <dbReference type="EMBL" id="MBB4232840.1"/>
    </source>
</evidence>
<accession>A0ABR6IYG9</accession>
<gene>
    <name evidence="1" type="ORF">GGD56_006739</name>
</gene>
<proteinExistence type="predicted"/>
<dbReference type="Pfam" id="PF01527">
    <property type="entry name" value="HTH_Tnp_1"/>
    <property type="match status" value="1"/>
</dbReference>
<dbReference type="InterPro" id="IPR002514">
    <property type="entry name" value="Transposase_8"/>
</dbReference>
<protein>
    <submittedName>
        <fullName evidence="1">Transposase-like protein</fullName>
    </submittedName>
</protein>
<organism evidence="1 2">
    <name type="scientific">Rhizobium mongolense</name>
    <dbReference type="NCBI Taxonomy" id="57676"/>
    <lineage>
        <taxon>Bacteria</taxon>
        <taxon>Pseudomonadati</taxon>
        <taxon>Pseudomonadota</taxon>
        <taxon>Alphaproteobacteria</taxon>
        <taxon>Hyphomicrobiales</taxon>
        <taxon>Rhizobiaceae</taxon>
        <taxon>Rhizobium/Agrobacterium group</taxon>
        <taxon>Rhizobium</taxon>
    </lineage>
</organism>
<comment type="caution">
    <text evidence="1">The sequence shown here is derived from an EMBL/GenBank/DDBJ whole genome shotgun (WGS) entry which is preliminary data.</text>
</comment>